<comment type="caution">
    <text evidence="2">The sequence shown here is derived from an EMBL/GenBank/DDBJ whole genome shotgun (WGS) entry which is preliminary data.</text>
</comment>
<protein>
    <submittedName>
        <fullName evidence="2">Uncharacterized protein</fullName>
    </submittedName>
</protein>
<proteinExistence type="predicted"/>
<evidence type="ECO:0000256" key="1">
    <source>
        <dbReference type="SAM" id="MobiDB-lite"/>
    </source>
</evidence>
<evidence type="ECO:0000313" key="3">
    <source>
        <dbReference type="Proteomes" id="UP000828390"/>
    </source>
</evidence>
<accession>A0A9D3YCF1</accession>
<feature type="compositionally biased region" description="Basic and acidic residues" evidence="1">
    <location>
        <begin position="191"/>
        <end position="200"/>
    </location>
</feature>
<dbReference type="AlphaFoldDB" id="A0A9D3YCF1"/>
<name>A0A9D3YCF1_DREPO</name>
<feature type="region of interest" description="Disordered" evidence="1">
    <location>
        <begin position="180"/>
        <end position="200"/>
    </location>
</feature>
<gene>
    <name evidence="2" type="ORF">DPMN_083428</name>
</gene>
<organism evidence="2 3">
    <name type="scientific">Dreissena polymorpha</name>
    <name type="common">Zebra mussel</name>
    <name type="synonym">Mytilus polymorpha</name>
    <dbReference type="NCBI Taxonomy" id="45954"/>
    <lineage>
        <taxon>Eukaryota</taxon>
        <taxon>Metazoa</taxon>
        <taxon>Spiralia</taxon>
        <taxon>Lophotrochozoa</taxon>
        <taxon>Mollusca</taxon>
        <taxon>Bivalvia</taxon>
        <taxon>Autobranchia</taxon>
        <taxon>Heteroconchia</taxon>
        <taxon>Euheterodonta</taxon>
        <taxon>Imparidentia</taxon>
        <taxon>Neoheterodontei</taxon>
        <taxon>Myida</taxon>
        <taxon>Dreissenoidea</taxon>
        <taxon>Dreissenidae</taxon>
        <taxon>Dreissena</taxon>
    </lineage>
</organism>
<dbReference type="Proteomes" id="UP000828390">
    <property type="component" value="Unassembled WGS sequence"/>
</dbReference>
<reference evidence="2" key="1">
    <citation type="journal article" date="2019" name="bioRxiv">
        <title>The Genome of the Zebra Mussel, Dreissena polymorpha: A Resource for Invasive Species Research.</title>
        <authorList>
            <person name="McCartney M.A."/>
            <person name="Auch B."/>
            <person name="Kono T."/>
            <person name="Mallez S."/>
            <person name="Zhang Y."/>
            <person name="Obille A."/>
            <person name="Becker A."/>
            <person name="Abrahante J.E."/>
            <person name="Garbe J."/>
            <person name="Badalamenti J.P."/>
            <person name="Herman A."/>
            <person name="Mangelson H."/>
            <person name="Liachko I."/>
            <person name="Sullivan S."/>
            <person name="Sone E.D."/>
            <person name="Koren S."/>
            <person name="Silverstein K.A.T."/>
            <person name="Beckman K.B."/>
            <person name="Gohl D.M."/>
        </authorList>
    </citation>
    <scope>NUCLEOTIDE SEQUENCE</scope>
    <source>
        <strain evidence="2">Duluth1</strain>
        <tissue evidence="2">Whole animal</tissue>
    </source>
</reference>
<keyword evidence="3" id="KW-1185">Reference proteome</keyword>
<sequence length="200" mass="23053">MLVKKINILTKFHEDCTKIVTSRVLTRRNLLTKCHSNWAINVTFRIGTIFQLIQQDIITTNVFTMFHEDWTTMKSAPPPGGDVFQQTGTILELIQDIIETNILTKFHEDLTINCDRQTDSQTHKAQTIRDKNAPPPGGYVFQSTETIFKLVQDKIDRIFLTKFQRTIKLASRVSPRQMLTPHNGQKAITKAHHDEQIVPR</sequence>
<reference evidence="2" key="2">
    <citation type="submission" date="2020-11" db="EMBL/GenBank/DDBJ databases">
        <authorList>
            <person name="McCartney M.A."/>
            <person name="Auch B."/>
            <person name="Kono T."/>
            <person name="Mallez S."/>
            <person name="Becker A."/>
            <person name="Gohl D.M."/>
            <person name="Silverstein K.A.T."/>
            <person name="Koren S."/>
            <person name="Bechman K.B."/>
            <person name="Herman A."/>
            <person name="Abrahante J.E."/>
            <person name="Garbe J."/>
        </authorList>
    </citation>
    <scope>NUCLEOTIDE SEQUENCE</scope>
    <source>
        <strain evidence="2">Duluth1</strain>
        <tissue evidence="2">Whole animal</tissue>
    </source>
</reference>
<evidence type="ECO:0000313" key="2">
    <source>
        <dbReference type="EMBL" id="KAH3695969.1"/>
    </source>
</evidence>
<dbReference type="EMBL" id="JAIWYP010000016">
    <property type="protein sequence ID" value="KAH3695969.1"/>
    <property type="molecule type" value="Genomic_DNA"/>
</dbReference>